<dbReference type="GO" id="GO:0016020">
    <property type="term" value="C:membrane"/>
    <property type="evidence" value="ECO:0007669"/>
    <property type="project" value="UniProtKB-SubCell"/>
</dbReference>
<dbReference type="OrthoDB" id="8830751at2759"/>
<dbReference type="InterPro" id="IPR001806">
    <property type="entry name" value="Small_GTPase"/>
</dbReference>
<dbReference type="InterPro" id="IPR027417">
    <property type="entry name" value="P-loop_NTPase"/>
</dbReference>
<keyword evidence="6" id="KW-1185">Reference proteome</keyword>
<sequence>MDNPVKCIFIGDNGVGKTSILNTFITHYFDESNVYSYFDEQETNIQVGNKTSKIRLRELYNIEEFQSLEEYTYNEQIVDIFALCFSIISPESFENVTNKWIIQVKSSFPKIPVILIGTKIDLRTDPTQISQLESQGFFPFDFNSGLQLAKQIGAFTYIECSSKTQENLTQIFEEIARYFNSKRLSSENSKKIRCQII</sequence>
<name>A0A9Q0LYC2_ANAIG</name>
<keyword evidence="4" id="KW-0472">Membrane</keyword>
<dbReference type="SMART" id="SM00174">
    <property type="entry name" value="RHO"/>
    <property type="match status" value="1"/>
</dbReference>
<reference evidence="5" key="1">
    <citation type="submission" date="2022-10" db="EMBL/GenBank/DDBJ databases">
        <title>Novel sulphate-reducing endosymbionts in the free-living metamonad Anaeramoeba.</title>
        <authorList>
            <person name="Jerlstrom-Hultqvist J."/>
            <person name="Cepicka I."/>
            <person name="Gallot-Lavallee L."/>
            <person name="Salas-Leiva D."/>
            <person name="Curtis B.A."/>
            <person name="Zahonova K."/>
            <person name="Pipaliya S."/>
            <person name="Dacks J."/>
            <person name="Roger A.J."/>
        </authorList>
    </citation>
    <scope>NUCLEOTIDE SEQUENCE</scope>
    <source>
        <strain evidence="5">BMAN</strain>
    </source>
</reference>
<dbReference type="PROSITE" id="PS51420">
    <property type="entry name" value="RHO"/>
    <property type="match status" value="1"/>
</dbReference>
<dbReference type="GO" id="GO:0007264">
    <property type="term" value="P:small GTPase-mediated signal transduction"/>
    <property type="evidence" value="ECO:0007669"/>
    <property type="project" value="InterPro"/>
</dbReference>
<dbReference type="CDD" id="cd00157">
    <property type="entry name" value="Rho"/>
    <property type="match status" value="1"/>
</dbReference>
<evidence type="ECO:0000256" key="4">
    <source>
        <dbReference type="ARBA" id="ARBA00023136"/>
    </source>
</evidence>
<dbReference type="EMBL" id="JAPDFW010000022">
    <property type="protein sequence ID" value="KAJ5079673.1"/>
    <property type="molecule type" value="Genomic_DNA"/>
</dbReference>
<dbReference type="PROSITE" id="PS51421">
    <property type="entry name" value="RAS"/>
    <property type="match status" value="1"/>
</dbReference>
<dbReference type="GO" id="GO:0003924">
    <property type="term" value="F:GTPase activity"/>
    <property type="evidence" value="ECO:0007669"/>
    <property type="project" value="InterPro"/>
</dbReference>
<comment type="subcellular location">
    <subcellularLocation>
        <location evidence="1">Membrane</location>
    </subcellularLocation>
</comment>
<gene>
    <name evidence="5" type="ORF">M0811_03982</name>
</gene>
<evidence type="ECO:0000256" key="1">
    <source>
        <dbReference type="ARBA" id="ARBA00004370"/>
    </source>
</evidence>
<dbReference type="PANTHER" id="PTHR24072">
    <property type="entry name" value="RHO FAMILY GTPASE"/>
    <property type="match status" value="1"/>
</dbReference>
<dbReference type="PROSITE" id="PS51419">
    <property type="entry name" value="RAB"/>
    <property type="match status" value="1"/>
</dbReference>
<organism evidence="5 6">
    <name type="scientific">Anaeramoeba ignava</name>
    <name type="common">Anaerobic marine amoeba</name>
    <dbReference type="NCBI Taxonomy" id="1746090"/>
    <lineage>
        <taxon>Eukaryota</taxon>
        <taxon>Metamonada</taxon>
        <taxon>Anaeramoebidae</taxon>
        <taxon>Anaeramoeba</taxon>
    </lineage>
</organism>
<dbReference type="SMART" id="SM00175">
    <property type="entry name" value="RAB"/>
    <property type="match status" value="1"/>
</dbReference>
<keyword evidence="3" id="KW-0342">GTP-binding</keyword>
<dbReference type="Pfam" id="PF00071">
    <property type="entry name" value="Ras"/>
    <property type="match status" value="1"/>
</dbReference>
<proteinExistence type="predicted"/>
<accession>A0A9Q0LYC2</accession>
<dbReference type="SMART" id="SM00173">
    <property type="entry name" value="RAS"/>
    <property type="match status" value="1"/>
</dbReference>
<dbReference type="GO" id="GO:0005525">
    <property type="term" value="F:GTP binding"/>
    <property type="evidence" value="ECO:0007669"/>
    <property type="project" value="UniProtKB-KW"/>
</dbReference>
<evidence type="ECO:0000313" key="6">
    <source>
        <dbReference type="Proteomes" id="UP001149090"/>
    </source>
</evidence>
<keyword evidence="2" id="KW-0547">Nucleotide-binding</keyword>
<dbReference type="Proteomes" id="UP001149090">
    <property type="component" value="Unassembled WGS sequence"/>
</dbReference>
<dbReference type="NCBIfam" id="TIGR00231">
    <property type="entry name" value="small_GTP"/>
    <property type="match status" value="1"/>
</dbReference>
<dbReference type="InterPro" id="IPR005225">
    <property type="entry name" value="Small_GTP-bd"/>
</dbReference>
<comment type="caution">
    <text evidence="5">The sequence shown here is derived from an EMBL/GenBank/DDBJ whole genome shotgun (WGS) entry which is preliminary data.</text>
</comment>
<dbReference type="PRINTS" id="PR00449">
    <property type="entry name" value="RASTRNSFRMNG"/>
</dbReference>
<dbReference type="SUPFAM" id="SSF52540">
    <property type="entry name" value="P-loop containing nucleoside triphosphate hydrolases"/>
    <property type="match status" value="1"/>
</dbReference>
<evidence type="ECO:0000313" key="5">
    <source>
        <dbReference type="EMBL" id="KAJ5079673.1"/>
    </source>
</evidence>
<dbReference type="FunFam" id="3.40.50.300:FF:002060">
    <property type="entry name" value="Rho family GTPase"/>
    <property type="match status" value="1"/>
</dbReference>
<dbReference type="Gene3D" id="3.40.50.300">
    <property type="entry name" value="P-loop containing nucleotide triphosphate hydrolases"/>
    <property type="match status" value="1"/>
</dbReference>
<dbReference type="InterPro" id="IPR003578">
    <property type="entry name" value="Small_GTPase_Rho"/>
</dbReference>
<protein>
    <submittedName>
        <fullName evidence="5">Uncharacterized protein</fullName>
    </submittedName>
</protein>
<evidence type="ECO:0000256" key="2">
    <source>
        <dbReference type="ARBA" id="ARBA00022741"/>
    </source>
</evidence>
<dbReference type="AlphaFoldDB" id="A0A9Q0LYC2"/>
<evidence type="ECO:0000256" key="3">
    <source>
        <dbReference type="ARBA" id="ARBA00023134"/>
    </source>
</evidence>